<evidence type="ECO:0000313" key="2">
    <source>
        <dbReference type="Proteomes" id="UP000032483"/>
    </source>
</evidence>
<dbReference type="AlphaFoldDB" id="A0A0D8J1F6"/>
<proteinExistence type="predicted"/>
<comment type="caution">
    <text evidence="1">The sequence shown here is derived from an EMBL/GenBank/DDBJ whole genome shotgun (WGS) entry which is preliminary data.</text>
</comment>
<evidence type="ECO:0000313" key="1">
    <source>
        <dbReference type="EMBL" id="KJF39618.1"/>
    </source>
</evidence>
<dbReference type="Proteomes" id="UP000032483">
    <property type="component" value="Unassembled WGS sequence"/>
</dbReference>
<accession>A0A0D8J1F6</accession>
<keyword evidence="2" id="KW-1185">Reference proteome</keyword>
<gene>
    <name evidence="1" type="ORF">TQ39_11270</name>
</gene>
<protein>
    <submittedName>
        <fullName evidence="1">Uncharacterized protein</fullName>
    </submittedName>
</protein>
<dbReference type="EMBL" id="JXXK01000015">
    <property type="protein sequence ID" value="KJF39618.1"/>
    <property type="molecule type" value="Genomic_DNA"/>
</dbReference>
<name>A0A0D8J1F6_9FIRM</name>
<dbReference type="RefSeq" id="WP_050005576.1">
    <property type="nucleotide sequence ID" value="NZ_DAWBJP010000008.1"/>
</dbReference>
<organism evidence="1 2">
    <name type="scientific">Ruthenibacterium lactatiformans</name>
    <dbReference type="NCBI Taxonomy" id="1550024"/>
    <lineage>
        <taxon>Bacteria</taxon>
        <taxon>Bacillati</taxon>
        <taxon>Bacillota</taxon>
        <taxon>Clostridia</taxon>
        <taxon>Eubacteriales</taxon>
        <taxon>Oscillospiraceae</taxon>
        <taxon>Ruthenibacterium</taxon>
    </lineage>
</organism>
<reference evidence="1" key="1">
    <citation type="submission" date="2015-02" db="EMBL/GenBank/DDBJ databases">
        <title>A novel member of the family Ruminococcaceae isolated from human feces.</title>
        <authorList>
            <person name="Shkoporov A.N."/>
            <person name="Chaplin A.V."/>
            <person name="Motuzova O.V."/>
            <person name="Kafarskaia L.I."/>
            <person name="Khokhlova E.V."/>
            <person name="Efimov B.A."/>
        </authorList>
    </citation>
    <scope>NUCLEOTIDE SEQUENCE [LARGE SCALE GENOMIC DNA]</scope>
    <source>
        <strain evidence="1">585-1</strain>
    </source>
</reference>
<dbReference type="GeneID" id="42857161"/>
<sequence>MQAKFTIQYGEFAVAQYLSDNIKNASVFVPTSAQEKGIDLLLYKFCSGVNLVNTIQVKMSRAYRHPNKRYQNMLWFNRFTPQDNADWFILLGLYAQFPSEPDTPSKAIRWEEIMLAFKNKEMKHFMEEVRFKSDPERADKMFGFSFNSRDEIRQTRGYAEERDMSAYLIENRIKEIENSFK</sequence>